<dbReference type="AlphaFoldDB" id="D0LKY0"/>
<comment type="similarity">
    <text evidence="1 7">Belongs to the TRAFAC class translation factor GTPase superfamily. Classic translation factor GTPase family. EF-G/EF-2 subfamily.</text>
</comment>
<dbReference type="Pfam" id="PF22042">
    <property type="entry name" value="EF-G_D2"/>
    <property type="match status" value="1"/>
</dbReference>
<dbReference type="InterPro" id="IPR009022">
    <property type="entry name" value="EFG_III"/>
</dbReference>
<evidence type="ECO:0000313" key="11">
    <source>
        <dbReference type="Proteomes" id="UP000001880"/>
    </source>
</evidence>
<dbReference type="GO" id="GO:0003924">
    <property type="term" value="F:GTPase activity"/>
    <property type="evidence" value="ECO:0007669"/>
    <property type="project" value="InterPro"/>
</dbReference>
<dbReference type="GO" id="GO:0003746">
    <property type="term" value="F:translation elongation factor activity"/>
    <property type="evidence" value="ECO:0007669"/>
    <property type="project" value="UniProtKB-UniRule"/>
</dbReference>
<dbReference type="CDD" id="cd01680">
    <property type="entry name" value="EFG_like_IV"/>
    <property type="match status" value="1"/>
</dbReference>
<keyword evidence="11" id="KW-1185">Reference proteome</keyword>
<comment type="function">
    <text evidence="6 7">Catalyzes the GTP-dependent ribosomal translocation step during translation elongation. During this step, the ribosome changes from the pre-translocational (PRE) to the post-translocational (POST) state as the newly formed A-site-bound peptidyl-tRNA and P-site-bound deacylated tRNA move to the P and E sites, respectively. Catalyzes the coordinated movement of the two tRNA molecules, the mRNA and conformational changes in the ribosome.</text>
</comment>
<protein>
    <recommendedName>
        <fullName evidence="7 8">Elongation factor G</fullName>
        <shortName evidence="7">EF-G</shortName>
    </recommendedName>
</protein>
<dbReference type="InterPro" id="IPR053905">
    <property type="entry name" value="EF-G-like_DII"/>
</dbReference>
<dbReference type="Proteomes" id="UP000001880">
    <property type="component" value="Chromosome"/>
</dbReference>
<dbReference type="PROSITE" id="PS51722">
    <property type="entry name" value="G_TR_2"/>
    <property type="match status" value="1"/>
</dbReference>
<sequence>MVLYSPAAMAKIDLVRNIGIVAHIDAGKTTVTERFLYYSGKIHRTGEVHEGQAQMDWMEQEQERGITITAAATTFPWDKHDIHLIDTPGHVDFTIEVERSLRVLDGVVVVFCGVGGVQPQTETVWRQANKFHVPRLAFINKLDRVGSSFEKVLGEMREVLKAPAAPIQIPIGAEGDFSGVIDLVHMRVLRFSGALDEPPTLEDIPDELRDEAAMGREQLLEALSDADDEIAMKYLEGVELSTDELQQALRRACLGLKVVPVLCGSALRNKGIHPLLDAVVSYLPAPSDLPPVRGVDPGDTAQVLERRPKNSDPLAILAFKVAMDEGRKMVFMRVFSGSLKPGMEVYNVREGKKEKVARLFVLHANKRERVEMSGAGTIVAATGLKLATTGDTLCDPAHPILLERIDTYEPVISVAIEAATNAERERLDFALGKMVEEDPTFRTREDEETGQTLISGMGELHLEVIVERLKREYGVAANVGKPQVVYRETVLREGQASAVFERDLGEREGLYGGATCRVSARARGTGIEVRSEIGEDAGVPQTLIDIAMQGLRDAAQTGPEGYPLEDLDVVLTGIETRENTLSEVAVRAAASEAFRKAMGEAKPVRLEPIMEVEVVVPEEHLGGIIGDLQQRHGQVNAVDARDDKSIVEAAVPLRNMFGYSTRLRSLSEGRATFSMQFGSYDALGS</sequence>
<dbReference type="Pfam" id="PF00009">
    <property type="entry name" value="GTP_EFTU"/>
    <property type="match status" value="1"/>
</dbReference>
<comment type="subcellular location">
    <subcellularLocation>
        <location evidence="7">Cytoplasm</location>
    </subcellularLocation>
</comment>
<dbReference type="InterPro" id="IPR020568">
    <property type="entry name" value="Ribosomal_Su5_D2-typ_SF"/>
</dbReference>
<dbReference type="GO" id="GO:0005525">
    <property type="term" value="F:GTP binding"/>
    <property type="evidence" value="ECO:0007669"/>
    <property type="project" value="UniProtKB-UniRule"/>
</dbReference>
<dbReference type="Gene3D" id="3.40.50.300">
    <property type="entry name" value="P-loop containing nucleotide triphosphate hydrolases"/>
    <property type="match status" value="1"/>
</dbReference>
<dbReference type="SUPFAM" id="SSF54980">
    <property type="entry name" value="EF-G C-terminal domain-like"/>
    <property type="match status" value="2"/>
</dbReference>
<organism evidence="10 11">
    <name type="scientific">Haliangium ochraceum (strain DSM 14365 / JCM 11303 / SMP-2)</name>
    <dbReference type="NCBI Taxonomy" id="502025"/>
    <lineage>
        <taxon>Bacteria</taxon>
        <taxon>Pseudomonadati</taxon>
        <taxon>Myxococcota</taxon>
        <taxon>Polyangia</taxon>
        <taxon>Haliangiales</taxon>
        <taxon>Kofleriaceae</taxon>
        <taxon>Haliangium</taxon>
    </lineage>
</organism>
<evidence type="ECO:0000256" key="3">
    <source>
        <dbReference type="ARBA" id="ARBA00022768"/>
    </source>
</evidence>
<dbReference type="InterPro" id="IPR014721">
    <property type="entry name" value="Ribsml_uS5_D2-typ_fold_subgr"/>
</dbReference>
<dbReference type="PROSITE" id="PS00301">
    <property type="entry name" value="G_TR_1"/>
    <property type="match status" value="1"/>
</dbReference>
<dbReference type="InterPro" id="IPR035647">
    <property type="entry name" value="EFG_III/V"/>
</dbReference>
<evidence type="ECO:0000313" key="10">
    <source>
        <dbReference type="EMBL" id="ACY16700.1"/>
    </source>
</evidence>
<dbReference type="KEGG" id="hoh:Hoch_4202"/>
<evidence type="ECO:0000256" key="1">
    <source>
        <dbReference type="ARBA" id="ARBA00005870"/>
    </source>
</evidence>
<evidence type="ECO:0000256" key="7">
    <source>
        <dbReference type="HAMAP-Rule" id="MF_00054"/>
    </source>
</evidence>
<feature type="binding site" evidence="7">
    <location>
        <begin position="22"/>
        <end position="29"/>
    </location>
    <ligand>
        <name>GTP</name>
        <dbReference type="ChEBI" id="CHEBI:37565"/>
    </ligand>
</feature>
<evidence type="ECO:0000256" key="2">
    <source>
        <dbReference type="ARBA" id="ARBA00022741"/>
    </source>
</evidence>
<feature type="domain" description="Tr-type G" evidence="9">
    <location>
        <begin position="13"/>
        <end position="287"/>
    </location>
</feature>
<dbReference type="GO" id="GO:0032790">
    <property type="term" value="P:ribosome disassembly"/>
    <property type="evidence" value="ECO:0007669"/>
    <property type="project" value="TreeGrafter"/>
</dbReference>
<dbReference type="eggNOG" id="COG0480">
    <property type="taxonomic scope" value="Bacteria"/>
</dbReference>
<dbReference type="NCBIfam" id="TIGR00231">
    <property type="entry name" value="small_GTP"/>
    <property type="match status" value="1"/>
</dbReference>
<dbReference type="InterPro" id="IPR005517">
    <property type="entry name" value="Transl_elong_EFG/EF2_IV"/>
</dbReference>
<dbReference type="HOGENOM" id="CLU_002794_4_1_7"/>
<keyword evidence="2 7" id="KW-0547">Nucleotide-binding</keyword>
<dbReference type="CDD" id="cd01886">
    <property type="entry name" value="EF-G"/>
    <property type="match status" value="1"/>
</dbReference>
<dbReference type="SMART" id="SM00889">
    <property type="entry name" value="EFG_IV"/>
    <property type="match status" value="1"/>
</dbReference>
<dbReference type="EMBL" id="CP001804">
    <property type="protein sequence ID" value="ACY16700.1"/>
    <property type="molecule type" value="Genomic_DNA"/>
</dbReference>
<gene>
    <name evidence="7" type="primary">fusA</name>
    <name evidence="10" type="ordered locus">Hoch_4202</name>
</gene>
<evidence type="ECO:0000256" key="6">
    <source>
        <dbReference type="ARBA" id="ARBA00024731"/>
    </source>
</evidence>
<dbReference type="Gene3D" id="2.40.30.10">
    <property type="entry name" value="Translation factors"/>
    <property type="match status" value="1"/>
</dbReference>
<feature type="binding site" evidence="7">
    <location>
        <begin position="140"/>
        <end position="143"/>
    </location>
    <ligand>
        <name>GTP</name>
        <dbReference type="ChEBI" id="CHEBI:37565"/>
    </ligand>
</feature>
<dbReference type="NCBIfam" id="TIGR00484">
    <property type="entry name" value="EF-G"/>
    <property type="match status" value="1"/>
</dbReference>
<dbReference type="FunFam" id="3.30.70.240:FF:000001">
    <property type="entry name" value="Elongation factor G"/>
    <property type="match status" value="1"/>
</dbReference>
<dbReference type="SMART" id="SM00838">
    <property type="entry name" value="EFG_C"/>
    <property type="match status" value="1"/>
</dbReference>
<evidence type="ECO:0000256" key="4">
    <source>
        <dbReference type="ARBA" id="ARBA00022917"/>
    </source>
</evidence>
<dbReference type="InterPro" id="IPR035649">
    <property type="entry name" value="EFG_V"/>
</dbReference>
<dbReference type="Pfam" id="PF03764">
    <property type="entry name" value="EFG_IV"/>
    <property type="match status" value="1"/>
</dbReference>
<reference evidence="10 11" key="1">
    <citation type="journal article" date="2010" name="Stand. Genomic Sci.">
        <title>Complete genome sequence of Haliangium ochraceum type strain (SMP-2).</title>
        <authorList>
            <consortium name="US DOE Joint Genome Institute (JGI-PGF)"/>
            <person name="Ivanova N."/>
            <person name="Daum C."/>
            <person name="Lang E."/>
            <person name="Abt B."/>
            <person name="Kopitz M."/>
            <person name="Saunders E."/>
            <person name="Lapidus A."/>
            <person name="Lucas S."/>
            <person name="Glavina Del Rio T."/>
            <person name="Nolan M."/>
            <person name="Tice H."/>
            <person name="Copeland A."/>
            <person name="Cheng J.F."/>
            <person name="Chen F."/>
            <person name="Bruce D."/>
            <person name="Goodwin L."/>
            <person name="Pitluck S."/>
            <person name="Mavromatis K."/>
            <person name="Pati A."/>
            <person name="Mikhailova N."/>
            <person name="Chen A."/>
            <person name="Palaniappan K."/>
            <person name="Land M."/>
            <person name="Hauser L."/>
            <person name="Chang Y.J."/>
            <person name="Jeffries C.D."/>
            <person name="Detter J.C."/>
            <person name="Brettin T."/>
            <person name="Rohde M."/>
            <person name="Goker M."/>
            <person name="Bristow J."/>
            <person name="Markowitz V."/>
            <person name="Eisen J.A."/>
            <person name="Hugenholtz P."/>
            <person name="Kyrpides N.C."/>
            <person name="Klenk H.P."/>
        </authorList>
    </citation>
    <scope>NUCLEOTIDE SEQUENCE [LARGE SCALE GENOMIC DNA]</scope>
    <source>
        <strain evidence="11">DSM 14365 / CIP 107738 / JCM 11303 / AJ 13395 / SMP-2</strain>
    </source>
</reference>
<dbReference type="GO" id="GO:0005737">
    <property type="term" value="C:cytoplasm"/>
    <property type="evidence" value="ECO:0007669"/>
    <property type="project" value="UniProtKB-SubCell"/>
</dbReference>
<dbReference type="PRINTS" id="PR00315">
    <property type="entry name" value="ELONGATNFCT"/>
</dbReference>
<dbReference type="HAMAP" id="MF_00054_B">
    <property type="entry name" value="EF_G_EF_2_B"/>
    <property type="match status" value="1"/>
</dbReference>
<dbReference type="FunFam" id="3.40.50.300:FF:000029">
    <property type="entry name" value="Elongation factor G"/>
    <property type="match status" value="1"/>
</dbReference>
<feature type="binding site" evidence="7">
    <location>
        <begin position="86"/>
        <end position="90"/>
    </location>
    <ligand>
        <name>GTP</name>
        <dbReference type="ChEBI" id="CHEBI:37565"/>
    </ligand>
</feature>
<dbReference type="CDD" id="cd03713">
    <property type="entry name" value="EFG_mtEFG_C"/>
    <property type="match status" value="1"/>
</dbReference>
<dbReference type="NCBIfam" id="NF009381">
    <property type="entry name" value="PRK12740.1-5"/>
    <property type="match status" value="1"/>
</dbReference>
<dbReference type="CDD" id="cd16262">
    <property type="entry name" value="EFG_III"/>
    <property type="match status" value="1"/>
</dbReference>
<dbReference type="InterPro" id="IPR000640">
    <property type="entry name" value="EFG_V-like"/>
</dbReference>
<proteinExistence type="inferred from homology"/>
<dbReference type="Gene3D" id="3.30.70.870">
    <property type="entry name" value="Elongation Factor G (Translational Gtpase), domain 3"/>
    <property type="match status" value="1"/>
</dbReference>
<dbReference type="Gene3D" id="3.30.70.240">
    <property type="match status" value="1"/>
</dbReference>
<dbReference type="InterPro" id="IPR000795">
    <property type="entry name" value="T_Tr_GTP-bd_dom"/>
</dbReference>
<name>D0LKY0_HALO1</name>
<keyword evidence="4 7" id="KW-0648">Protein biosynthesis</keyword>
<dbReference type="SUPFAM" id="SSF50447">
    <property type="entry name" value="Translation proteins"/>
    <property type="match status" value="1"/>
</dbReference>
<dbReference type="SUPFAM" id="SSF52540">
    <property type="entry name" value="P-loop containing nucleoside triphosphate hydrolases"/>
    <property type="match status" value="1"/>
</dbReference>
<dbReference type="Pfam" id="PF00679">
    <property type="entry name" value="EFG_C"/>
    <property type="match status" value="1"/>
</dbReference>
<dbReference type="Pfam" id="PF14492">
    <property type="entry name" value="EFG_III"/>
    <property type="match status" value="1"/>
</dbReference>
<dbReference type="PANTHER" id="PTHR43261">
    <property type="entry name" value="TRANSLATION ELONGATION FACTOR G-RELATED"/>
    <property type="match status" value="1"/>
</dbReference>
<dbReference type="SUPFAM" id="SSF54211">
    <property type="entry name" value="Ribosomal protein S5 domain 2-like"/>
    <property type="match status" value="1"/>
</dbReference>
<evidence type="ECO:0000256" key="8">
    <source>
        <dbReference type="NCBIfam" id="TIGR00484"/>
    </source>
</evidence>
<evidence type="ECO:0000259" key="9">
    <source>
        <dbReference type="PROSITE" id="PS51722"/>
    </source>
</evidence>
<dbReference type="InterPro" id="IPR009000">
    <property type="entry name" value="Transl_B-barrel_sf"/>
</dbReference>
<keyword evidence="5 7" id="KW-0342">GTP-binding</keyword>
<dbReference type="InterPro" id="IPR004540">
    <property type="entry name" value="Transl_elong_EFG/EF2"/>
</dbReference>
<accession>D0LKY0</accession>
<keyword evidence="7" id="KW-0963">Cytoplasm</keyword>
<dbReference type="InterPro" id="IPR031157">
    <property type="entry name" value="G_TR_CS"/>
</dbReference>
<keyword evidence="3 7" id="KW-0251">Elongation factor</keyword>
<dbReference type="InterPro" id="IPR041095">
    <property type="entry name" value="EFG_II"/>
</dbReference>
<dbReference type="InterPro" id="IPR027417">
    <property type="entry name" value="P-loop_NTPase"/>
</dbReference>
<dbReference type="PANTHER" id="PTHR43261:SF1">
    <property type="entry name" value="RIBOSOME-RELEASING FACTOR 2, MITOCHONDRIAL"/>
    <property type="match status" value="1"/>
</dbReference>
<dbReference type="InterPro" id="IPR005225">
    <property type="entry name" value="Small_GTP-bd"/>
</dbReference>
<dbReference type="CDD" id="cd04088">
    <property type="entry name" value="EFG_mtEFG_II"/>
    <property type="match status" value="1"/>
</dbReference>
<dbReference type="Gene3D" id="3.30.230.10">
    <property type="match status" value="1"/>
</dbReference>
<dbReference type="FunFam" id="3.30.70.870:FF:000001">
    <property type="entry name" value="Elongation factor G"/>
    <property type="match status" value="1"/>
</dbReference>
<evidence type="ECO:0000256" key="5">
    <source>
        <dbReference type="ARBA" id="ARBA00023134"/>
    </source>
</evidence>
<dbReference type="STRING" id="502025.Hoch_4202"/>